<protein>
    <submittedName>
        <fullName evidence="1">Class I SAM-dependent methyltransferase</fullName>
        <ecNumber evidence="1">2.1.1.222</ecNumber>
        <ecNumber evidence="1">2.1.1.64</ecNumber>
    </submittedName>
</protein>
<keyword evidence="1" id="KW-0489">Methyltransferase</keyword>
<dbReference type="GO" id="GO:0102208">
    <property type="term" value="F:2-polyprenyl-6-hydroxyphenol methylase activity"/>
    <property type="evidence" value="ECO:0007669"/>
    <property type="project" value="UniProtKB-EC"/>
</dbReference>
<accession>A0ABW3XVC2</accession>
<dbReference type="EMBL" id="JBHTMM010000126">
    <property type="protein sequence ID" value="MFD1312580.1"/>
    <property type="molecule type" value="Genomic_DNA"/>
</dbReference>
<dbReference type="Proteomes" id="UP001597058">
    <property type="component" value="Unassembled WGS sequence"/>
</dbReference>
<organism evidence="1 2">
    <name type="scientific">Streptomyces kaempferi</name>
    <dbReference type="NCBI Taxonomy" id="333725"/>
    <lineage>
        <taxon>Bacteria</taxon>
        <taxon>Bacillati</taxon>
        <taxon>Actinomycetota</taxon>
        <taxon>Actinomycetes</taxon>
        <taxon>Kitasatosporales</taxon>
        <taxon>Streptomycetaceae</taxon>
        <taxon>Streptomyces</taxon>
    </lineage>
</organism>
<name>A0ABW3XVC2_9ACTN</name>
<reference evidence="2" key="1">
    <citation type="journal article" date="2019" name="Int. J. Syst. Evol. Microbiol.">
        <title>The Global Catalogue of Microorganisms (GCM) 10K type strain sequencing project: providing services to taxonomists for standard genome sequencing and annotation.</title>
        <authorList>
            <consortium name="The Broad Institute Genomics Platform"/>
            <consortium name="The Broad Institute Genome Sequencing Center for Infectious Disease"/>
            <person name="Wu L."/>
            <person name="Ma J."/>
        </authorList>
    </citation>
    <scope>NUCLEOTIDE SEQUENCE [LARGE SCALE GENOMIC DNA]</scope>
    <source>
        <strain evidence="2">CGMCC 4.7020</strain>
    </source>
</reference>
<comment type="caution">
    <text evidence="1">The sequence shown here is derived from an EMBL/GenBank/DDBJ whole genome shotgun (WGS) entry which is preliminary data.</text>
</comment>
<gene>
    <name evidence="1" type="ORF">ACFQ5X_43250</name>
</gene>
<dbReference type="SUPFAM" id="SSF53335">
    <property type="entry name" value="S-adenosyl-L-methionine-dependent methyltransferases"/>
    <property type="match status" value="1"/>
</dbReference>
<evidence type="ECO:0000313" key="2">
    <source>
        <dbReference type="Proteomes" id="UP001597058"/>
    </source>
</evidence>
<proteinExistence type="predicted"/>
<dbReference type="GO" id="GO:0061542">
    <property type="term" value="F:3-demethylubiquinol 3-O-methyltransferase activity"/>
    <property type="evidence" value="ECO:0007669"/>
    <property type="project" value="UniProtKB-EC"/>
</dbReference>
<dbReference type="RefSeq" id="WP_381242454.1">
    <property type="nucleotide sequence ID" value="NZ_JBHSKH010000122.1"/>
</dbReference>
<dbReference type="EC" id="2.1.1.64" evidence="1"/>
<keyword evidence="1" id="KW-0808">Transferase</keyword>
<keyword evidence="2" id="KW-1185">Reference proteome</keyword>
<dbReference type="InterPro" id="IPR029063">
    <property type="entry name" value="SAM-dependent_MTases_sf"/>
</dbReference>
<dbReference type="GO" id="GO:0032259">
    <property type="term" value="P:methylation"/>
    <property type="evidence" value="ECO:0007669"/>
    <property type="project" value="UniProtKB-KW"/>
</dbReference>
<sequence>MSATGPSTASPREPWNSALYAEAVSARDGDLSLRDGEGWCLPLDVGRWCRRADAGDQSVVERCAGRVLDIGCGAGRLVEALTLRGHEVLGIDVCPSAVVATVCRGGAARSGSVFDPLPEEGGWDTALLIDGNIGIGGDPRQLLRRIRDLVRDRGLLIVETSLADVDERRRVRIHVGQQAASPVFSWAIVGAHALIRHAGLSGWAAAEQWVITSAQRHFVALRARA</sequence>
<dbReference type="EC" id="2.1.1.222" evidence="1"/>
<dbReference type="Gene3D" id="3.40.50.150">
    <property type="entry name" value="Vaccinia Virus protein VP39"/>
    <property type="match status" value="1"/>
</dbReference>
<dbReference type="Pfam" id="PF13489">
    <property type="entry name" value="Methyltransf_23"/>
    <property type="match status" value="1"/>
</dbReference>
<evidence type="ECO:0000313" key="1">
    <source>
        <dbReference type="EMBL" id="MFD1312580.1"/>
    </source>
</evidence>
<dbReference type="CDD" id="cd02440">
    <property type="entry name" value="AdoMet_MTases"/>
    <property type="match status" value="1"/>
</dbReference>